<accession>A0A853CPJ8</accession>
<dbReference type="InterPro" id="IPR000835">
    <property type="entry name" value="HTH_MarR-typ"/>
</dbReference>
<dbReference type="PANTHER" id="PTHR33164">
    <property type="entry name" value="TRANSCRIPTIONAL REGULATOR, MARR FAMILY"/>
    <property type="match status" value="1"/>
</dbReference>
<dbReference type="RefSeq" id="WP_179604307.1">
    <property type="nucleotide sequence ID" value="NZ_BAABEH010000001.1"/>
</dbReference>
<gene>
    <name evidence="2" type="ORF">HNR13_000526</name>
</gene>
<sequence>MSSARPAAGDPSELLTYLLKHAHRRLLALADAAIEPLGLEGREFGVLRALAAREPLSQQALAGDLGVDPTTMVAVIDALEDKGIVTRRPDPADRRRNAIELTEAGRATNRDAEAAYRAAEAEFLAPLGGAEAAAFSASLRAVLAIPDGPDTGDAGVAPARTDAG</sequence>
<evidence type="ECO:0000313" key="2">
    <source>
        <dbReference type="EMBL" id="NYJ22239.1"/>
    </source>
</evidence>
<evidence type="ECO:0000259" key="1">
    <source>
        <dbReference type="PROSITE" id="PS50995"/>
    </source>
</evidence>
<dbReference type="PRINTS" id="PR00598">
    <property type="entry name" value="HTHMARR"/>
</dbReference>
<comment type="caution">
    <text evidence="2">The sequence shown here is derived from an EMBL/GenBank/DDBJ whole genome shotgun (WGS) entry which is preliminary data.</text>
</comment>
<dbReference type="PANTHER" id="PTHR33164:SF43">
    <property type="entry name" value="HTH-TYPE TRANSCRIPTIONAL REPRESSOR YETL"/>
    <property type="match status" value="1"/>
</dbReference>
<dbReference type="Proteomes" id="UP000578352">
    <property type="component" value="Unassembled WGS sequence"/>
</dbReference>
<dbReference type="SMART" id="SM00347">
    <property type="entry name" value="HTH_MARR"/>
    <property type="match status" value="1"/>
</dbReference>
<dbReference type="InterPro" id="IPR039422">
    <property type="entry name" value="MarR/SlyA-like"/>
</dbReference>
<dbReference type="InterPro" id="IPR036388">
    <property type="entry name" value="WH-like_DNA-bd_sf"/>
</dbReference>
<dbReference type="SUPFAM" id="SSF46785">
    <property type="entry name" value="Winged helix' DNA-binding domain"/>
    <property type="match status" value="1"/>
</dbReference>
<dbReference type="PROSITE" id="PS50995">
    <property type="entry name" value="HTH_MARR_2"/>
    <property type="match status" value="1"/>
</dbReference>
<dbReference type="AlphaFoldDB" id="A0A853CPJ8"/>
<feature type="domain" description="HTH marR-type" evidence="1">
    <location>
        <begin position="12"/>
        <end position="144"/>
    </location>
</feature>
<name>A0A853CPJ8_9MICO</name>
<organism evidence="2 3">
    <name type="scientific">Leifsonia shinshuensis</name>
    <dbReference type="NCBI Taxonomy" id="150026"/>
    <lineage>
        <taxon>Bacteria</taxon>
        <taxon>Bacillati</taxon>
        <taxon>Actinomycetota</taxon>
        <taxon>Actinomycetes</taxon>
        <taxon>Micrococcales</taxon>
        <taxon>Microbacteriaceae</taxon>
        <taxon>Leifsonia</taxon>
    </lineage>
</organism>
<dbReference type="Pfam" id="PF01047">
    <property type="entry name" value="MarR"/>
    <property type="match status" value="1"/>
</dbReference>
<evidence type="ECO:0000313" key="3">
    <source>
        <dbReference type="Proteomes" id="UP000578352"/>
    </source>
</evidence>
<dbReference type="EMBL" id="JACCFL010000001">
    <property type="protein sequence ID" value="NYJ22239.1"/>
    <property type="molecule type" value="Genomic_DNA"/>
</dbReference>
<dbReference type="GO" id="GO:0003677">
    <property type="term" value="F:DNA binding"/>
    <property type="evidence" value="ECO:0007669"/>
    <property type="project" value="UniProtKB-KW"/>
</dbReference>
<keyword evidence="2" id="KW-0238">DNA-binding</keyword>
<protein>
    <submittedName>
        <fullName evidence="2">DNA-binding MarR family transcriptional regulator</fullName>
    </submittedName>
</protein>
<dbReference type="InterPro" id="IPR036390">
    <property type="entry name" value="WH_DNA-bd_sf"/>
</dbReference>
<dbReference type="GO" id="GO:0003700">
    <property type="term" value="F:DNA-binding transcription factor activity"/>
    <property type="evidence" value="ECO:0007669"/>
    <property type="project" value="InterPro"/>
</dbReference>
<dbReference type="GO" id="GO:0006950">
    <property type="term" value="P:response to stress"/>
    <property type="evidence" value="ECO:0007669"/>
    <property type="project" value="TreeGrafter"/>
</dbReference>
<dbReference type="Gene3D" id="1.10.10.10">
    <property type="entry name" value="Winged helix-like DNA-binding domain superfamily/Winged helix DNA-binding domain"/>
    <property type="match status" value="1"/>
</dbReference>
<proteinExistence type="predicted"/>
<reference evidence="2 3" key="1">
    <citation type="submission" date="2020-07" db="EMBL/GenBank/DDBJ databases">
        <title>Sequencing the genomes of 1000 actinobacteria strains.</title>
        <authorList>
            <person name="Klenk H.-P."/>
        </authorList>
    </citation>
    <scope>NUCLEOTIDE SEQUENCE [LARGE SCALE GENOMIC DNA]</scope>
    <source>
        <strain evidence="2 3">DSM 15165</strain>
    </source>
</reference>